<dbReference type="PANTHER" id="PTHR43167:SF1">
    <property type="entry name" value="PUTATIVE (AFU_ORTHOLOGUE AFUA_6G01830)-RELATED"/>
    <property type="match status" value="1"/>
</dbReference>
<accession>A0A840E5X6</accession>
<evidence type="ECO:0000256" key="3">
    <source>
        <dbReference type="ARBA" id="ARBA00022691"/>
    </source>
</evidence>
<dbReference type="Gene3D" id="3.40.50.150">
    <property type="entry name" value="Vaccinia Virus protein VP39"/>
    <property type="match status" value="1"/>
</dbReference>
<dbReference type="CDD" id="cd02440">
    <property type="entry name" value="AdoMet_MTases"/>
    <property type="match status" value="1"/>
</dbReference>
<dbReference type="AlphaFoldDB" id="A0A840E5X6"/>
<name>A0A840E5X6_9BACT</name>
<keyword evidence="1 4" id="KW-0489">Methyltransferase</keyword>
<proteinExistence type="predicted"/>
<evidence type="ECO:0000313" key="5">
    <source>
        <dbReference type="Proteomes" id="UP000576209"/>
    </source>
</evidence>
<keyword evidence="3" id="KW-0949">S-adenosyl-L-methionine</keyword>
<dbReference type="Proteomes" id="UP000576209">
    <property type="component" value="Unassembled WGS sequence"/>
</dbReference>
<evidence type="ECO:0000256" key="1">
    <source>
        <dbReference type="ARBA" id="ARBA00022603"/>
    </source>
</evidence>
<dbReference type="InterPro" id="IPR002935">
    <property type="entry name" value="SAM_O-MeTrfase"/>
</dbReference>
<dbReference type="EMBL" id="JACIFF010000004">
    <property type="protein sequence ID" value="MBB4079363.1"/>
    <property type="molecule type" value="Genomic_DNA"/>
</dbReference>
<reference evidence="4 5" key="1">
    <citation type="submission" date="2020-08" db="EMBL/GenBank/DDBJ databases">
        <title>Genomic Encyclopedia of Type Strains, Phase IV (KMG-IV): sequencing the most valuable type-strain genomes for metagenomic binning, comparative biology and taxonomic classification.</title>
        <authorList>
            <person name="Goeker M."/>
        </authorList>
    </citation>
    <scope>NUCLEOTIDE SEQUENCE [LARGE SCALE GENOMIC DNA]</scope>
    <source>
        <strain evidence="4 5">DSM 105137</strain>
    </source>
</reference>
<evidence type="ECO:0000256" key="2">
    <source>
        <dbReference type="ARBA" id="ARBA00022679"/>
    </source>
</evidence>
<organism evidence="4 5">
    <name type="scientific">Neolewinella aquimaris</name>
    <dbReference type="NCBI Taxonomy" id="1835722"/>
    <lineage>
        <taxon>Bacteria</taxon>
        <taxon>Pseudomonadati</taxon>
        <taxon>Bacteroidota</taxon>
        <taxon>Saprospiria</taxon>
        <taxon>Saprospirales</taxon>
        <taxon>Lewinellaceae</taxon>
        <taxon>Neolewinella</taxon>
    </lineage>
</organism>
<dbReference type="PANTHER" id="PTHR43167">
    <property type="entry name" value="PUTATIVE (AFU_ORTHOLOGUE AFUA_6G01830)-RELATED"/>
    <property type="match status" value="1"/>
</dbReference>
<keyword evidence="5" id="KW-1185">Reference proteome</keyword>
<evidence type="ECO:0000313" key="4">
    <source>
        <dbReference type="EMBL" id="MBB4079363.1"/>
    </source>
</evidence>
<gene>
    <name evidence="4" type="ORF">GGR28_001983</name>
</gene>
<dbReference type="SUPFAM" id="SSF53335">
    <property type="entry name" value="S-adenosyl-L-methionine-dependent methyltransferases"/>
    <property type="match status" value="1"/>
</dbReference>
<dbReference type="GO" id="GO:0032259">
    <property type="term" value="P:methylation"/>
    <property type="evidence" value="ECO:0007669"/>
    <property type="project" value="UniProtKB-KW"/>
</dbReference>
<keyword evidence="2 4" id="KW-0808">Transferase</keyword>
<dbReference type="GO" id="GO:0008168">
    <property type="term" value="F:methyltransferase activity"/>
    <property type="evidence" value="ECO:0007669"/>
    <property type="project" value="UniProtKB-KW"/>
</dbReference>
<dbReference type="InterPro" id="IPR029063">
    <property type="entry name" value="SAM-dependent_MTases_sf"/>
</dbReference>
<dbReference type="Pfam" id="PF01596">
    <property type="entry name" value="Methyltransf_3"/>
    <property type="match status" value="1"/>
</dbReference>
<comment type="caution">
    <text evidence="4">The sequence shown here is derived from an EMBL/GenBank/DDBJ whole genome shotgun (WGS) entry which is preliminary data.</text>
</comment>
<sequence>MPRLLKAVQLETLKRGFTMPSDLQVGSLLRTLVASRPGGRFLELGTGLGLSLSWITEGMDPAASVISIENEQDYASFATELFADNEGVTILYTDGGRWLEQYTGPPFDLIFADTWPGKYNHLNEALALVKPGGFYVIDDMLPQPNWPEGHAERAKNLLHTLTSHDQFYVTNLAWSTGVVIAVKQSTAGFKSPWSSSGRDETE</sequence>
<protein>
    <submittedName>
        <fullName evidence="4">Putative O-methyltransferase YrrM</fullName>
    </submittedName>
</protein>
<dbReference type="RefSeq" id="WP_221233854.1">
    <property type="nucleotide sequence ID" value="NZ_JACIFF010000004.1"/>
</dbReference>